<evidence type="ECO:0000259" key="10">
    <source>
        <dbReference type="PROSITE" id="PS50110"/>
    </source>
</evidence>
<feature type="modified residue" description="4-aspartylphosphate" evidence="8">
    <location>
        <position position="54"/>
    </location>
</feature>
<dbReference type="GO" id="GO:0006355">
    <property type="term" value="P:regulation of DNA-templated transcription"/>
    <property type="evidence" value="ECO:0007669"/>
    <property type="project" value="InterPro"/>
</dbReference>
<evidence type="ECO:0000256" key="5">
    <source>
        <dbReference type="ARBA" id="ARBA00023015"/>
    </source>
</evidence>
<dbReference type="SUPFAM" id="SSF46894">
    <property type="entry name" value="C-terminal effector domain of the bipartite response regulators"/>
    <property type="match status" value="1"/>
</dbReference>
<dbReference type="Gene3D" id="3.40.50.2300">
    <property type="match status" value="1"/>
</dbReference>
<evidence type="ECO:0000313" key="12">
    <source>
        <dbReference type="EMBL" id="TKB44487.1"/>
    </source>
</evidence>
<dbReference type="PANTHER" id="PTHR48111:SF47">
    <property type="entry name" value="TRANSCRIPTIONAL REGULATORY PROTEIN RSTA"/>
    <property type="match status" value="1"/>
</dbReference>
<evidence type="ECO:0000256" key="9">
    <source>
        <dbReference type="PROSITE-ProRule" id="PRU01091"/>
    </source>
</evidence>
<evidence type="ECO:0000256" key="7">
    <source>
        <dbReference type="ARBA" id="ARBA00023163"/>
    </source>
</evidence>
<comment type="subcellular location">
    <subcellularLocation>
        <location evidence="1">Cytoplasm</location>
    </subcellularLocation>
</comment>
<evidence type="ECO:0000313" key="13">
    <source>
        <dbReference type="Proteomes" id="UP000307999"/>
    </source>
</evidence>
<feature type="DNA-binding region" description="OmpR/PhoB-type" evidence="9">
    <location>
        <begin position="131"/>
        <end position="230"/>
    </location>
</feature>
<dbReference type="InterPro" id="IPR039420">
    <property type="entry name" value="WalR-like"/>
</dbReference>
<evidence type="ECO:0000256" key="4">
    <source>
        <dbReference type="ARBA" id="ARBA00023012"/>
    </source>
</evidence>
<dbReference type="InterPro" id="IPR001789">
    <property type="entry name" value="Sig_transdc_resp-reg_receiver"/>
</dbReference>
<keyword evidence="2" id="KW-0963">Cytoplasm</keyword>
<keyword evidence="7" id="KW-0804">Transcription</keyword>
<dbReference type="FunFam" id="1.10.10.10:FF:000099">
    <property type="entry name" value="Two-component system response regulator TorR"/>
    <property type="match status" value="1"/>
</dbReference>
<dbReference type="EMBL" id="SWDB01000028">
    <property type="protein sequence ID" value="TKB44487.1"/>
    <property type="molecule type" value="Genomic_DNA"/>
</dbReference>
<protein>
    <submittedName>
        <fullName evidence="12">Response regulator transcription factor</fullName>
    </submittedName>
</protein>
<dbReference type="GO" id="GO:0032993">
    <property type="term" value="C:protein-DNA complex"/>
    <property type="evidence" value="ECO:0007669"/>
    <property type="project" value="TreeGrafter"/>
</dbReference>
<dbReference type="GO" id="GO:0005829">
    <property type="term" value="C:cytosol"/>
    <property type="evidence" value="ECO:0007669"/>
    <property type="project" value="TreeGrafter"/>
</dbReference>
<dbReference type="Pfam" id="PF00072">
    <property type="entry name" value="Response_reg"/>
    <property type="match status" value="1"/>
</dbReference>
<dbReference type="SMART" id="SM00862">
    <property type="entry name" value="Trans_reg_C"/>
    <property type="match status" value="1"/>
</dbReference>
<dbReference type="CDD" id="cd00383">
    <property type="entry name" value="trans_reg_C"/>
    <property type="match status" value="1"/>
</dbReference>
<keyword evidence="3 8" id="KW-0597">Phosphoprotein</keyword>
<dbReference type="OrthoDB" id="9802426at2"/>
<sequence>MDQHSILYIEDDCKLAKLVSRYLQSHGFTVTHHEQGYPAVFAAQTQTYDLILLDIGLADMDGFEVFRELKQITTSPVIFMTARQSQIDHIAGLDLGAEDYLTKPVSPSILLARINRCLRRKHTTPSLQNRYPAMKFGSLDINKSQMQAFIDGQSLQLTNAEFSILVQLASKPGEMVSREQLFDKTIGRQYDGMNRTIDGRVSRLRKKLGDDVNGPEKIKTVWGKGYIFMPNAWQ</sequence>
<dbReference type="InterPro" id="IPR011006">
    <property type="entry name" value="CheY-like_superfamily"/>
</dbReference>
<dbReference type="PROSITE" id="PS50110">
    <property type="entry name" value="RESPONSE_REGULATORY"/>
    <property type="match status" value="1"/>
</dbReference>
<dbReference type="InterPro" id="IPR001867">
    <property type="entry name" value="OmpR/PhoB-type_DNA-bd"/>
</dbReference>
<proteinExistence type="predicted"/>
<dbReference type="GO" id="GO:0000156">
    <property type="term" value="F:phosphorelay response regulator activity"/>
    <property type="evidence" value="ECO:0007669"/>
    <property type="project" value="TreeGrafter"/>
</dbReference>
<evidence type="ECO:0000256" key="6">
    <source>
        <dbReference type="ARBA" id="ARBA00023125"/>
    </source>
</evidence>
<keyword evidence="5" id="KW-0805">Transcription regulation</keyword>
<comment type="caution">
    <text evidence="12">The sequence shown here is derived from an EMBL/GenBank/DDBJ whole genome shotgun (WGS) entry which is preliminary data.</text>
</comment>
<evidence type="ECO:0000259" key="11">
    <source>
        <dbReference type="PROSITE" id="PS51755"/>
    </source>
</evidence>
<keyword evidence="6 9" id="KW-0238">DNA-binding</keyword>
<dbReference type="PANTHER" id="PTHR48111">
    <property type="entry name" value="REGULATOR OF RPOS"/>
    <property type="match status" value="1"/>
</dbReference>
<evidence type="ECO:0000256" key="1">
    <source>
        <dbReference type="ARBA" id="ARBA00004496"/>
    </source>
</evidence>
<evidence type="ECO:0000256" key="8">
    <source>
        <dbReference type="PROSITE-ProRule" id="PRU00169"/>
    </source>
</evidence>
<evidence type="ECO:0000256" key="2">
    <source>
        <dbReference type="ARBA" id="ARBA00022490"/>
    </source>
</evidence>
<organism evidence="12 13">
    <name type="scientific">Thalassotalea mangrovi</name>
    <dbReference type="NCBI Taxonomy" id="2572245"/>
    <lineage>
        <taxon>Bacteria</taxon>
        <taxon>Pseudomonadati</taxon>
        <taxon>Pseudomonadota</taxon>
        <taxon>Gammaproteobacteria</taxon>
        <taxon>Alteromonadales</taxon>
        <taxon>Colwelliaceae</taxon>
        <taxon>Thalassotalea</taxon>
    </lineage>
</organism>
<dbReference type="InterPro" id="IPR016032">
    <property type="entry name" value="Sig_transdc_resp-reg_C-effctor"/>
</dbReference>
<feature type="domain" description="Response regulatory" evidence="10">
    <location>
        <begin position="5"/>
        <end position="118"/>
    </location>
</feature>
<dbReference type="InterPro" id="IPR036388">
    <property type="entry name" value="WH-like_DNA-bd_sf"/>
</dbReference>
<dbReference type="SMART" id="SM00448">
    <property type="entry name" value="REC"/>
    <property type="match status" value="1"/>
</dbReference>
<name>A0A4U1B3M2_9GAMM</name>
<dbReference type="Gene3D" id="1.10.10.10">
    <property type="entry name" value="Winged helix-like DNA-binding domain superfamily/Winged helix DNA-binding domain"/>
    <property type="match status" value="1"/>
</dbReference>
<dbReference type="Pfam" id="PF00486">
    <property type="entry name" value="Trans_reg_C"/>
    <property type="match status" value="1"/>
</dbReference>
<keyword evidence="13" id="KW-1185">Reference proteome</keyword>
<gene>
    <name evidence="12" type="ORF">E8M12_11385</name>
</gene>
<dbReference type="GO" id="GO:0000976">
    <property type="term" value="F:transcription cis-regulatory region binding"/>
    <property type="evidence" value="ECO:0007669"/>
    <property type="project" value="TreeGrafter"/>
</dbReference>
<feature type="domain" description="OmpR/PhoB-type" evidence="11">
    <location>
        <begin position="131"/>
        <end position="230"/>
    </location>
</feature>
<dbReference type="RefSeq" id="WP_136736269.1">
    <property type="nucleotide sequence ID" value="NZ_SWDB01000028.1"/>
</dbReference>
<keyword evidence="4" id="KW-0902">Two-component regulatory system</keyword>
<dbReference type="Gene3D" id="6.10.250.690">
    <property type="match status" value="1"/>
</dbReference>
<dbReference type="Proteomes" id="UP000307999">
    <property type="component" value="Unassembled WGS sequence"/>
</dbReference>
<dbReference type="PROSITE" id="PS51755">
    <property type="entry name" value="OMPR_PHOB"/>
    <property type="match status" value="1"/>
</dbReference>
<dbReference type="SUPFAM" id="SSF52172">
    <property type="entry name" value="CheY-like"/>
    <property type="match status" value="1"/>
</dbReference>
<reference evidence="12 13" key="1">
    <citation type="submission" date="2019-04" db="EMBL/GenBank/DDBJ databases">
        <title>Thalassotalea guangxiensis sp. nov., isolated from sediment of the coastal wetland.</title>
        <authorList>
            <person name="Zheng S."/>
            <person name="Zhang D."/>
        </authorList>
    </citation>
    <scope>NUCLEOTIDE SEQUENCE [LARGE SCALE GENOMIC DNA]</scope>
    <source>
        <strain evidence="12 13">ZS-4</strain>
    </source>
</reference>
<dbReference type="AlphaFoldDB" id="A0A4U1B3M2"/>
<accession>A0A4U1B3M2</accession>
<evidence type="ECO:0000256" key="3">
    <source>
        <dbReference type="ARBA" id="ARBA00022553"/>
    </source>
</evidence>